<dbReference type="Proteomes" id="UP000243255">
    <property type="component" value="Unassembled WGS sequence"/>
</dbReference>
<dbReference type="InterPro" id="IPR036852">
    <property type="entry name" value="Peptidase_S8/S53_dom_sf"/>
</dbReference>
<dbReference type="PANTHER" id="PTHR43806">
    <property type="entry name" value="PEPTIDASE S8"/>
    <property type="match status" value="1"/>
</dbReference>
<proteinExistence type="inferred from homology"/>
<evidence type="ECO:0000259" key="6">
    <source>
        <dbReference type="Pfam" id="PF00082"/>
    </source>
</evidence>
<evidence type="ECO:0000256" key="1">
    <source>
        <dbReference type="ARBA" id="ARBA00011073"/>
    </source>
</evidence>
<comment type="similarity">
    <text evidence="1 5">Belongs to the peptidase S8 family.</text>
</comment>
<dbReference type="Gene3D" id="2.60.120.1290">
    <property type="match status" value="1"/>
</dbReference>
<keyword evidence="4" id="KW-0720">Serine protease</keyword>
<comment type="caution">
    <text evidence="5">Lacks conserved residue(s) required for the propagation of feature annotation.</text>
</comment>
<keyword evidence="8" id="KW-1185">Reference proteome</keyword>
<dbReference type="OrthoDB" id="1757800at2"/>
<dbReference type="CDD" id="cd07478">
    <property type="entry name" value="Peptidases_S8_CspA-like"/>
    <property type="match status" value="1"/>
</dbReference>
<dbReference type="PANTHER" id="PTHR43806:SF11">
    <property type="entry name" value="CEREVISIN-RELATED"/>
    <property type="match status" value="1"/>
</dbReference>
<accession>A0A1M5NFZ2</accession>
<dbReference type="InterPro" id="IPR034045">
    <property type="entry name" value="Pep_S8_CspA-like"/>
</dbReference>
<dbReference type="InterPro" id="IPR050131">
    <property type="entry name" value="Peptidase_S8_subtilisin-like"/>
</dbReference>
<feature type="domain" description="Peptidase S8/S53" evidence="6">
    <location>
        <begin position="99"/>
        <end position="291"/>
    </location>
</feature>
<dbReference type="PROSITE" id="PS51892">
    <property type="entry name" value="SUBTILASE"/>
    <property type="match status" value="1"/>
</dbReference>
<dbReference type="InterPro" id="IPR017310">
    <property type="entry name" value="Pept_S8A_subtilisin_clostridia"/>
</dbReference>
<keyword evidence="3" id="KW-0378">Hydrolase</keyword>
<dbReference type="NCBIfam" id="NF040808">
    <property type="entry name" value="CspC_non_triad"/>
    <property type="match status" value="1"/>
</dbReference>
<dbReference type="RefSeq" id="WP_073125363.1">
    <property type="nucleotide sequence ID" value="NZ_BAABCH010000101.1"/>
</dbReference>
<dbReference type="InterPro" id="IPR023827">
    <property type="entry name" value="Peptidase_S8_Asp-AS"/>
</dbReference>
<dbReference type="PRINTS" id="PR00723">
    <property type="entry name" value="SUBTILISIN"/>
</dbReference>
<dbReference type="PIRSF" id="PIRSF037894">
    <property type="entry name" value="Subtilisin_rel_CspABC"/>
    <property type="match status" value="1"/>
</dbReference>
<feature type="domain" description="Peptidase S8/S53" evidence="6">
    <location>
        <begin position="418"/>
        <end position="545"/>
    </location>
</feature>
<organism evidence="7 8">
    <name type="scientific">Asaccharospora irregularis DSM 2635</name>
    <dbReference type="NCBI Taxonomy" id="1121321"/>
    <lineage>
        <taxon>Bacteria</taxon>
        <taxon>Bacillati</taxon>
        <taxon>Bacillota</taxon>
        <taxon>Clostridia</taxon>
        <taxon>Peptostreptococcales</taxon>
        <taxon>Peptostreptococcaceae</taxon>
        <taxon>Asaccharospora</taxon>
    </lineage>
</organism>
<gene>
    <name evidence="7" type="ORF">SAMN04488530_11048</name>
</gene>
<keyword evidence="2" id="KW-0645">Protease</keyword>
<protein>
    <submittedName>
        <fullName evidence="7">Subtilase family protein</fullName>
    </submittedName>
</protein>
<evidence type="ECO:0000256" key="4">
    <source>
        <dbReference type="ARBA" id="ARBA00022825"/>
    </source>
</evidence>
<dbReference type="EMBL" id="FQWX01000010">
    <property type="protein sequence ID" value="SHG88506.1"/>
    <property type="molecule type" value="Genomic_DNA"/>
</dbReference>
<evidence type="ECO:0000256" key="5">
    <source>
        <dbReference type="PROSITE-ProRule" id="PRU01240"/>
    </source>
</evidence>
<dbReference type="Gene3D" id="3.40.50.200">
    <property type="entry name" value="Peptidase S8/S53 domain"/>
    <property type="match status" value="1"/>
</dbReference>
<dbReference type="Pfam" id="PF00082">
    <property type="entry name" value="Peptidase_S8"/>
    <property type="match status" value="2"/>
</dbReference>
<sequence>MEKSYLIMYQSGRTELEDTLKSNGIDRYIILNSQLAAIYTKRDFDEDILNSIKIIGWWQRSSPMSSLIEITNNIENGETVSTAAGTEFVYSNPYSSVTGKGVIIGIIDSGIDYLHPDFIDEDGNTKIISIWDQDSKHGDPPSECLFGTEFSREDINKAISENNGNLTSDNTGTGTMAAGICCGRGNLNSQYRGVAIDSELVVVKLREYRGRFKEGKINYQSSDFLSAIKYINDVATKERKYIIINLTVATAPGGEIEVSLLDSFNFLYEEGVILVAGAGNEGNTDIHNEGEIAAFDEPQDVIIQVGEQNNLEIYLIVDGPDKIGIQVISPSGEISDNIVYSPDNYPYYGKFNLENTEYELQIVYPWFEYGSEKLFIGLYDIKPGIWTLRLKPEYIIDGLYDIYLPNKSLISNTTRFLDPTSSSTITSFANIENVISVGAYNYRTSSMWIGSSRGSLRTSFIKPDIVAPGVDIISTYINQSYNTGTGTGISSSVVSGVLALLMDFISQQGLYPRKTMYTPTLKTYLMLGARKEPIYIYPNTYQGYGILDLANTMKQISKTL</sequence>
<dbReference type="GO" id="GO:0006508">
    <property type="term" value="P:proteolysis"/>
    <property type="evidence" value="ECO:0007669"/>
    <property type="project" value="UniProtKB-KW"/>
</dbReference>
<dbReference type="PROSITE" id="PS00136">
    <property type="entry name" value="SUBTILASE_ASP"/>
    <property type="match status" value="1"/>
</dbReference>
<name>A0A1M5NFZ2_9FIRM</name>
<dbReference type="STRING" id="1121321.SAMN04488530_11048"/>
<evidence type="ECO:0000313" key="7">
    <source>
        <dbReference type="EMBL" id="SHG88506.1"/>
    </source>
</evidence>
<dbReference type="AlphaFoldDB" id="A0A1M5NFZ2"/>
<evidence type="ECO:0000313" key="8">
    <source>
        <dbReference type="Proteomes" id="UP000243255"/>
    </source>
</evidence>
<evidence type="ECO:0000256" key="2">
    <source>
        <dbReference type="ARBA" id="ARBA00022670"/>
    </source>
</evidence>
<dbReference type="SUPFAM" id="SSF52743">
    <property type="entry name" value="Subtilisin-like"/>
    <property type="match status" value="1"/>
</dbReference>
<dbReference type="GO" id="GO:0004252">
    <property type="term" value="F:serine-type endopeptidase activity"/>
    <property type="evidence" value="ECO:0007669"/>
    <property type="project" value="InterPro"/>
</dbReference>
<dbReference type="InterPro" id="IPR015500">
    <property type="entry name" value="Peptidase_S8_subtilisin-rel"/>
</dbReference>
<evidence type="ECO:0000256" key="3">
    <source>
        <dbReference type="ARBA" id="ARBA00022801"/>
    </source>
</evidence>
<dbReference type="InterPro" id="IPR000209">
    <property type="entry name" value="Peptidase_S8/S53_dom"/>
</dbReference>
<reference evidence="8" key="1">
    <citation type="submission" date="2016-11" db="EMBL/GenBank/DDBJ databases">
        <authorList>
            <person name="Varghese N."/>
            <person name="Submissions S."/>
        </authorList>
    </citation>
    <scope>NUCLEOTIDE SEQUENCE [LARGE SCALE GENOMIC DNA]</scope>
    <source>
        <strain evidence="8">DSM 2635</strain>
    </source>
</reference>